<dbReference type="InterPro" id="IPR036291">
    <property type="entry name" value="NAD(P)-bd_dom_sf"/>
</dbReference>
<evidence type="ECO:0000256" key="1">
    <source>
        <dbReference type="ARBA" id="ARBA00023002"/>
    </source>
</evidence>
<dbReference type="InterPro" id="IPR015815">
    <property type="entry name" value="HIBADH-related"/>
</dbReference>
<dbReference type="RefSeq" id="WP_248360057.1">
    <property type="nucleotide sequence ID" value="NZ_AP025591.1"/>
</dbReference>
<dbReference type="Gene3D" id="1.10.1040.10">
    <property type="entry name" value="N-(1-d-carboxylethyl)-l-norvaline Dehydrogenase, domain 2"/>
    <property type="match status" value="1"/>
</dbReference>
<evidence type="ECO:0000313" key="3">
    <source>
        <dbReference type="EMBL" id="BDG02418.1"/>
    </source>
</evidence>
<dbReference type="InterPro" id="IPR008927">
    <property type="entry name" value="6-PGluconate_DH-like_C_sf"/>
</dbReference>
<dbReference type="Gene3D" id="3.40.50.720">
    <property type="entry name" value="NAD(P)-binding Rossmann-like Domain"/>
    <property type="match status" value="1"/>
</dbReference>
<keyword evidence="4" id="KW-1185">Reference proteome</keyword>
<dbReference type="SUPFAM" id="SSF51735">
    <property type="entry name" value="NAD(P)-binding Rossmann-fold domains"/>
    <property type="match status" value="1"/>
</dbReference>
<evidence type="ECO:0000313" key="4">
    <source>
        <dbReference type="Proteomes" id="UP001162891"/>
    </source>
</evidence>
<evidence type="ECO:0000259" key="2">
    <source>
        <dbReference type="Pfam" id="PF03446"/>
    </source>
</evidence>
<dbReference type="InterPro" id="IPR013328">
    <property type="entry name" value="6PGD_dom2"/>
</dbReference>
<keyword evidence="1" id="KW-0560">Oxidoreductase</keyword>
<dbReference type="InterPro" id="IPR006115">
    <property type="entry name" value="6PGDH_NADP-bd"/>
</dbReference>
<organism evidence="3 4">
    <name type="scientific">Anaeromyxobacter oryzae</name>
    <dbReference type="NCBI Taxonomy" id="2918170"/>
    <lineage>
        <taxon>Bacteria</taxon>
        <taxon>Pseudomonadati</taxon>
        <taxon>Myxococcota</taxon>
        <taxon>Myxococcia</taxon>
        <taxon>Myxococcales</taxon>
        <taxon>Cystobacterineae</taxon>
        <taxon>Anaeromyxobacteraceae</taxon>
        <taxon>Anaeromyxobacter</taxon>
    </lineage>
</organism>
<proteinExistence type="predicted"/>
<dbReference type="Pfam" id="PF03446">
    <property type="entry name" value="NAD_binding_2"/>
    <property type="match status" value="1"/>
</dbReference>
<dbReference type="PIRSF" id="PIRSF000103">
    <property type="entry name" value="HIBADH"/>
    <property type="match status" value="1"/>
</dbReference>
<dbReference type="InterPro" id="IPR051265">
    <property type="entry name" value="HIBADH-related_NP60_sf"/>
</dbReference>
<dbReference type="EMBL" id="AP025591">
    <property type="protein sequence ID" value="BDG02418.1"/>
    <property type="molecule type" value="Genomic_DNA"/>
</dbReference>
<dbReference type="SUPFAM" id="SSF48179">
    <property type="entry name" value="6-phosphogluconate dehydrogenase C-terminal domain-like"/>
    <property type="match status" value="1"/>
</dbReference>
<protein>
    <submittedName>
        <fullName evidence="3">3-hydroxyisobutyrate dehydrogenase</fullName>
    </submittedName>
</protein>
<dbReference type="PANTHER" id="PTHR43580:SF2">
    <property type="entry name" value="CYTOKINE-LIKE NUCLEAR FACTOR N-PAC"/>
    <property type="match status" value="1"/>
</dbReference>
<sequence>MSEQGTTAAEQVAFLGTGLLGGNFVRALRRRGVPVRCWNRSPEKARALASTGAVACDDPADAVRGAARVHLALSDDAAVDDVLDRICPGLAPGAILVDHTTTSPAGTIARAARWEALGVPFQHAPVFMGPQNALEGTGLMLASGPRARFEALAPALAPMTGRLEWLGPQVDRAAALKLVGNCFLMAMSAGLVDALALGKSLGVPPAEAGALFELFNPGTTVPARVKRILAARHDRPSWTLDMARKDARLMTEAAGPGAAALMLLPVIAAAMDRAIGEGLGGQDWMVISRGVTG</sequence>
<name>A0ABN6MRS4_9BACT</name>
<dbReference type="Proteomes" id="UP001162891">
    <property type="component" value="Chromosome"/>
</dbReference>
<accession>A0ABN6MRS4</accession>
<gene>
    <name evidence="3" type="primary">mmsB</name>
    <name evidence="3" type="ORF">AMOR_14140</name>
</gene>
<dbReference type="PANTHER" id="PTHR43580">
    <property type="entry name" value="OXIDOREDUCTASE GLYR1-RELATED"/>
    <property type="match status" value="1"/>
</dbReference>
<feature type="domain" description="6-phosphogluconate dehydrogenase NADP-binding" evidence="2">
    <location>
        <begin position="11"/>
        <end position="167"/>
    </location>
</feature>
<reference evidence="4" key="1">
    <citation type="journal article" date="2022" name="Int. J. Syst. Evol. Microbiol.">
        <title>Anaeromyxobacter oryzae sp. nov., Anaeromyxobacter diazotrophicus sp. nov. and Anaeromyxobacter paludicola sp. nov., isolated from paddy soils.</title>
        <authorList>
            <person name="Itoh H."/>
            <person name="Xu Z."/>
            <person name="Mise K."/>
            <person name="Masuda Y."/>
            <person name="Ushijima N."/>
            <person name="Hayakawa C."/>
            <person name="Shiratori Y."/>
            <person name="Senoo K."/>
        </authorList>
    </citation>
    <scope>NUCLEOTIDE SEQUENCE [LARGE SCALE GENOMIC DNA]</scope>
    <source>
        <strain evidence="4">Red232</strain>
    </source>
</reference>